<dbReference type="EMBL" id="HBKN01002950">
    <property type="protein sequence ID" value="CAE2193198.1"/>
    <property type="molecule type" value="Transcribed_RNA"/>
</dbReference>
<dbReference type="AlphaFoldDB" id="A0A6U5W5K8"/>
<name>A0A6U5W5K8_GUITH</name>
<evidence type="ECO:0000313" key="4">
    <source>
        <dbReference type="EMBL" id="CAE2193200.1"/>
    </source>
</evidence>
<reference evidence="4" key="1">
    <citation type="submission" date="2021-01" db="EMBL/GenBank/DDBJ databases">
        <authorList>
            <person name="Corre E."/>
            <person name="Pelletier E."/>
            <person name="Niang G."/>
            <person name="Scheremetjew M."/>
            <person name="Finn R."/>
            <person name="Kale V."/>
            <person name="Holt S."/>
            <person name="Cochrane G."/>
            <person name="Meng A."/>
            <person name="Brown T."/>
            <person name="Cohen L."/>
        </authorList>
    </citation>
    <scope>NUCLEOTIDE SEQUENCE</scope>
    <source>
        <strain evidence="4">CCMP 2712</strain>
    </source>
</reference>
<evidence type="ECO:0008006" key="5">
    <source>
        <dbReference type="Google" id="ProtNLM"/>
    </source>
</evidence>
<proteinExistence type="predicted"/>
<gene>
    <name evidence="3" type="ORF">GTHE00462_LOCUS2509</name>
    <name evidence="4" type="ORF">GTHE00462_LOCUS2511</name>
</gene>
<feature type="chain" id="PRO_5036393967" description="Plastid lipid-associated protein/fibrillin conserved domain-containing protein" evidence="2">
    <location>
        <begin position="18"/>
        <end position="321"/>
    </location>
</feature>
<evidence type="ECO:0000256" key="1">
    <source>
        <dbReference type="SAM" id="Phobius"/>
    </source>
</evidence>
<feature type="transmembrane region" description="Helical" evidence="1">
    <location>
        <begin position="176"/>
        <end position="194"/>
    </location>
</feature>
<dbReference type="EMBL" id="HBKN01002952">
    <property type="protein sequence ID" value="CAE2193200.1"/>
    <property type="molecule type" value="Transcribed_RNA"/>
</dbReference>
<protein>
    <recommendedName>
        <fullName evidence="5">Plastid lipid-associated protein/fibrillin conserved domain-containing protein</fullName>
    </recommendedName>
</protein>
<keyword evidence="1" id="KW-0812">Transmembrane</keyword>
<keyword evidence="1" id="KW-1133">Transmembrane helix</keyword>
<evidence type="ECO:0000313" key="3">
    <source>
        <dbReference type="EMBL" id="CAE2193198.1"/>
    </source>
</evidence>
<keyword evidence="1" id="KW-0472">Membrane</keyword>
<organism evidence="4">
    <name type="scientific">Guillardia theta</name>
    <name type="common">Cryptophyte</name>
    <name type="synonym">Cryptomonas phi</name>
    <dbReference type="NCBI Taxonomy" id="55529"/>
    <lineage>
        <taxon>Eukaryota</taxon>
        <taxon>Cryptophyceae</taxon>
        <taxon>Pyrenomonadales</taxon>
        <taxon>Geminigeraceae</taxon>
        <taxon>Guillardia</taxon>
    </lineage>
</organism>
<keyword evidence="2" id="KW-0732">Signal</keyword>
<feature type="signal peptide" evidence="2">
    <location>
        <begin position="1"/>
        <end position="17"/>
    </location>
</feature>
<feature type="transmembrane region" description="Helical" evidence="1">
    <location>
        <begin position="272"/>
        <end position="299"/>
    </location>
</feature>
<accession>A0A6U5W5K8</accession>
<evidence type="ECO:0000256" key="2">
    <source>
        <dbReference type="SAM" id="SignalP"/>
    </source>
</evidence>
<sequence length="321" mass="36910">MLRSIALAMLCLRSCDCFVVHPPWSRVTMGRPTSHRRPGLCMNNRATEFASSRLRTLFNQLEEDGKSAVSLPEFEKLRVQSMVKRCVDQSDAGQDIPPLSLSALQENSCWALAGRWKMIFAPLEQMKFWNFYPSFQLFLDVDLKNSNIDFNLEFGPGLLLQGLKCSARSQRGDKRFLLSYAFWRIAICFAGVWLRFPVPNMLAKEGKLLASYFDGDLWMEDNGKGDFYVFRYIGPVPEAEERTVDTLQERETRWGSLMGRARRAWQVSWRMLVLLSVVALNLVLVTPLLLVASVAYLLLNVLSMFSQQDRQSNKESRWRVV</sequence>